<feature type="domain" description="Fervidolysin-like N-terminal prodomain" evidence="2">
    <location>
        <begin position="27"/>
        <end position="102"/>
    </location>
</feature>
<evidence type="ECO:0000259" key="2">
    <source>
        <dbReference type="Pfam" id="PF22148"/>
    </source>
</evidence>
<evidence type="ECO:0000313" key="3">
    <source>
        <dbReference type="EMBL" id="MCA9730043.1"/>
    </source>
</evidence>
<feature type="signal peptide" evidence="1">
    <location>
        <begin position="1"/>
        <end position="28"/>
    </location>
</feature>
<feature type="chain" id="PRO_5037538099" description="Fervidolysin-like N-terminal prodomain domain-containing protein" evidence="1">
    <location>
        <begin position="29"/>
        <end position="154"/>
    </location>
</feature>
<name>A0A956M330_UNCEI</name>
<dbReference type="InterPro" id="IPR054399">
    <property type="entry name" value="Fervidolysin-like_N_prodom"/>
</dbReference>
<feature type="non-terminal residue" evidence="3">
    <location>
        <position position="154"/>
    </location>
</feature>
<organism evidence="3 4">
    <name type="scientific">Eiseniibacteriota bacterium</name>
    <dbReference type="NCBI Taxonomy" id="2212470"/>
    <lineage>
        <taxon>Bacteria</taxon>
        <taxon>Candidatus Eiseniibacteriota</taxon>
    </lineage>
</organism>
<dbReference type="Proteomes" id="UP000697710">
    <property type="component" value="Unassembled WGS sequence"/>
</dbReference>
<protein>
    <recommendedName>
        <fullName evidence="2">Fervidolysin-like N-terminal prodomain domain-containing protein</fullName>
    </recommendedName>
</protein>
<dbReference type="EMBL" id="JAGQHR010000959">
    <property type="protein sequence ID" value="MCA9730043.1"/>
    <property type="molecule type" value="Genomic_DNA"/>
</dbReference>
<evidence type="ECO:0000256" key="1">
    <source>
        <dbReference type="SAM" id="SignalP"/>
    </source>
</evidence>
<dbReference type="Pfam" id="PF22148">
    <property type="entry name" value="Fervidolysin_NPro-like"/>
    <property type="match status" value="1"/>
</dbReference>
<sequence>MNRNKLRNMSNLLALWAAVLLTAMGTSATTATGTGIYEDGQVVVKLNPGHTIEEVNGNWGTTTIDAFPEGNLYLLDATGLGDVEALAIQMATDPAVLEAEANYFQDTPEGVRYMLVDAIGGSYVDYEDQEITARIGLDQALAHATGFGVTVAVL</sequence>
<dbReference type="AlphaFoldDB" id="A0A956M330"/>
<proteinExistence type="predicted"/>
<evidence type="ECO:0000313" key="4">
    <source>
        <dbReference type="Proteomes" id="UP000697710"/>
    </source>
</evidence>
<keyword evidence="1" id="KW-0732">Signal</keyword>
<reference evidence="3" key="1">
    <citation type="submission" date="2020-04" db="EMBL/GenBank/DDBJ databases">
        <authorList>
            <person name="Zhang T."/>
        </authorList>
    </citation>
    <scope>NUCLEOTIDE SEQUENCE</scope>
    <source>
        <strain evidence="3">HKST-UBA01</strain>
    </source>
</reference>
<comment type="caution">
    <text evidence="3">The sequence shown here is derived from an EMBL/GenBank/DDBJ whole genome shotgun (WGS) entry which is preliminary data.</text>
</comment>
<gene>
    <name evidence="3" type="ORF">KC729_20335</name>
</gene>
<accession>A0A956M330</accession>
<reference evidence="3" key="2">
    <citation type="journal article" date="2021" name="Microbiome">
        <title>Successional dynamics and alternative stable states in a saline activated sludge microbial community over 9 years.</title>
        <authorList>
            <person name="Wang Y."/>
            <person name="Ye J."/>
            <person name="Ju F."/>
            <person name="Liu L."/>
            <person name="Boyd J.A."/>
            <person name="Deng Y."/>
            <person name="Parks D.H."/>
            <person name="Jiang X."/>
            <person name="Yin X."/>
            <person name="Woodcroft B.J."/>
            <person name="Tyson G.W."/>
            <person name="Hugenholtz P."/>
            <person name="Polz M.F."/>
            <person name="Zhang T."/>
        </authorList>
    </citation>
    <scope>NUCLEOTIDE SEQUENCE</scope>
    <source>
        <strain evidence="3">HKST-UBA01</strain>
    </source>
</reference>